<sequence length="343" mass="34693">MGISLGTARDEPDRNDPSIGTLGEDSLVAGVLDRYPSAPWLTVGPGDDAAVLDLTGPLAGPVVACTDTLVEGQDFRRDWSTARDIGIKVAAQNFADVAAMGGRPHTLLVSLTTPADVPASWANEMADGLVAECARAGAVVAGGDVSAGSEIVVTGTALGTLAGPRAVLRSQARAGDVVAVTEGSGRSAAGWALLRAFGGVAVGDLEPALSALVREHRAPVPPYEAGVEAALAGANAMIDTSDGLVRDAARIAHASGVVLDLDPTALAPTPDLLSAASALGISAQEAQDWVLTGGEDHALLACFPPSAPVPPSFRAIGVVRDGEPGVWVDGRPFSGEGGWRHWS</sequence>
<feature type="binding site" evidence="1">
    <location>
        <position position="66"/>
    </location>
    <ligand>
        <name>Mg(2+)</name>
        <dbReference type="ChEBI" id="CHEBI:18420"/>
        <label>1</label>
    </ligand>
</feature>
<feature type="region of interest" description="Disordered" evidence="2">
    <location>
        <begin position="1"/>
        <end position="22"/>
    </location>
</feature>
<dbReference type="GO" id="GO:0016301">
    <property type="term" value="F:kinase activity"/>
    <property type="evidence" value="ECO:0007669"/>
    <property type="project" value="UniProtKB-KW"/>
</dbReference>
<dbReference type="Pfam" id="PF00586">
    <property type="entry name" value="AIRS"/>
    <property type="match status" value="1"/>
</dbReference>
<dbReference type="Pfam" id="PF02769">
    <property type="entry name" value="AIRS_C"/>
    <property type="match status" value="1"/>
</dbReference>
<name>A0ABP6Z0Q7_9ACTN</name>
<evidence type="ECO:0000313" key="5">
    <source>
        <dbReference type="EMBL" id="GAA3595812.1"/>
    </source>
</evidence>
<dbReference type="InterPro" id="IPR010918">
    <property type="entry name" value="PurM-like_C_dom"/>
</dbReference>
<feature type="binding site" evidence="1">
    <location>
        <position position="67"/>
    </location>
    <ligand>
        <name>Mg(2+)</name>
        <dbReference type="ChEBI" id="CHEBI:18420"/>
        <label>1</label>
    </ligand>
</feature>
<evidence type="ECO:0000256" key="2">
    <source>
        <dbReference type="SAM" id="MobiDB-lite"/>
    </source>
</evidence>
<dbReference type="InterPro" id="IPR036676">
    <property type="entry name" value="PurM-like_C_sf"/>
</dbReference>
<comment type="pathway">
    <text evidence="1">Cofactor biosynthesis; thiamine diphosphate biosynthesis; thiamine diphosphate from thiamine phosphate: step 1/1.</text>
</comment>
<feature type="binding site" evidence="1">
    <location>
        <position position="241"/>
    </location>
    <ligand>
        <name>ATP</name>
        <dbReference type="ChEBI" id="CHEBI:30616"/>
    </ligand>
</feature>
<dbReference type="InterPro" id="IPR036921">
    <property type="entry name" value="PurM-like_N_sf"/>
</dbReference>
<dbReference type="Proteomes" id="UP001501074">
    <property type="component" value="Unassembled WGS sequence"/>
</dbReference>
<evidence type="ECO:0000313" key="6">
    <source>
        <dbReference type="Proteomes" id="UP001501074"/>
    </source>
</evidence>
<feature type="binding site" evidence="1">
    <location>
        <position position="67"/>
    </location>
    <ligand>
        <name>Mg(2+)</name>
        <dbReference type="ChEBI" id="CHEBI:18420"/>
        <label>2</label>
    </ligand>
</feature>
<dbReference type="CDD" id="cd02194">
    <property type="entry name" value="ThiL"/>
    <property type="match status" value="1"/>
</dbReference>
<feature type="binding site" evidence="1">
    <location>
        <position position="96"/>
    </location>
    <ligand>
        <name>Mg(2+)</name>
        <dbReference type="ChEBI" id="CHEBI:18420"/>
        <label>4</label>
    </ligand>
</feature>
<keyword evidence="1" id="KW-0784">Thiamine biosynthesis</keyword>
<feature type="binding site" evidence="1">
    <location>
        <position position="339"/>
    </location>
    <ligand>
        <name>substrate</name>
    </ligand>
</feature>
<feature type="domain" description="PurM-like C-terminal" evidence="4">
    <location>
        <begin position="173"/>
        <end position="266"/>
    </location>
</feature>
<feature type="binding site" evidence="1">
    <location>
        <position position="96"/>
    </location>
    <ligand>
        <name>Mg(2+)</name>
        <dbReference type="ChEBI" id="CHEBI:18420"/>
        <label>2</label>
    </ligand>
</feature>
<feature type="binding site" evidence="1">
    <location>
        <position position="169"/>
    </location>
    <ligand>
        <name>ATP</name>
        <dbReference type="ChEBI" id="CHEBI:30616"/>
    </ligand>
</feature>
<dbReference type="NCBIfam" id="NF004351">
    <property type="entry name" value="PRK05731.1-4"/>
    <property type="match status" value="1"/>
</dbReference>
<dbReference type="Gene3D" id="3.30.1330.10">
    <property type="entry name" value="PurM-like, N-terminal domain"/>
    <property type="match status" value="1"/>
</dbReference>
<feature type="binding site" evidence="1">
    <location>
        <begin position="143"/>
        <end position="144"/>
    </location>
    <ligand>
        <name>ATP</name>
        <dbReference type="ChEBI" id="CHEBI:30616"/>
    </ligand>
</feature>
<feature type="binding site" evidence="1">
    <location>
        <position position="239"/>
    </location>
    <ligand>
        <name>Mg(2+)</name>
        <dbReference type="ChEBI" id="CHEBI:18420"/>
        <label>3</label>
    </ligand>
</feature>
<dbReference type="SUPFAM" id="SSF55326">
    <property type="entry name" value="PurM N-terminal domain-like"/>
    <property type="match status" value="1"/>
</dbReference>
<comment type="caution">
    <text evidence="5">The sequence shown here is derived from an EMBL/GenBank/DDBJ whole genome shotgun (WGS) entry which is preliminary data.</text>
</comment>
<comment type="function">
    <text evidence="1">Catalyzes the ATP-dependent phosphorylation of thiamine-monophosphate (TMP) to form thiamine-pyrophosphate (TPP), the active form of vitamin B1.</text>
</comment>
<feature type="binding site" evidence="1">
    <location>
        <position position="74"/>
    </location>
    <ligand>
        <name>substrate</name>
    </ligand>
</feature>
<comment type="catalytic activity">
    <reaction evidence="1">
        <text>thiamine phosphate + ATP = thiamine diphosphate + ADP</text>
        <dbReference type="Rhea" id="RHEA:15913"/>
        <dbReference type="ChEBI" id="CHEBI:30616"/>
        <dbReference type="ChEBI" id="CHEBI:37575"/>
        <dbReference type="ChEBI" id="CHEBI:58937"/>
        <dbReference type="ChEBI" id="CHEBI:456216"/>
        <dbReference type="EC" id="2.7.4.16"/>
    </reaction>
</comment>
<feature type="binding site" evidence="1">
    <location>
        <position position="48"/>
    </location>
    <ligand>
        <name>Mg(2+)</name>
        <dbReference type="ChEBI" id="CHEBI:18420"/>
        <label>4</label>
    </ligand>
</feature>
<dbReference type="InterPro" id="IPR006283">
    <property type="entry name" value="ThiL-like"/>
</dbReference>
<dbReference type="NCBIfam" id="TIGR01379">
    <property type="entry name" value="thiL"/>
    <property type="match status" value="1"/>
</dbReference>
<comment type="caution">
    <text evidence="1">Lacks conserved residue(s) required for the propagation of feature annotation.</text>
</comment>
<dbReference type="PANTHER" id="PTHR30270">
    <property type="entry name" value="THIAMINE-MONOPHOSPHATE KINASE"/>
    <property type="match status" value="1"/>
</dbReference>
<evidence type="ECO:0000259" key="3">
    <source>
        <dbReference type="Pfam" id="PF00586"/>
    </source>
</evidence>
<proteinExistence type="inferred from homology"/>
<dbReference type="EC" id="2.7.4.16" evidence="1"/>
<comment type="miscellaneous">
    <text evidence="1">Reaction mechanism of ThiL seems to utilize a direct, inline transfer of the gamma-phosphate of ATP to TMP rather than a phosphorylated enzyme intermediate.</text>
</comment>
<evidence type="ECO:0000259" key="4">
    <source>
        <dbReference type="Pfam" id="PF02769"/>
    </source>
</evidence>
<dbReference type="PANTHER" id="PTHR30270:SF0">
    <property type="entry name" value="THIAMINE-MONOPHOSPHATE KINASE"/>
    <property type="match status" value="1"/>
</dbReference>
<feature type="binding site" evidence="1">
    <location>
        <position position="242"/>
    </location>
    <ligand>
        <name>Mg(2+)</name>
        <dbReference type="ChEBI" id="CHEBI:18420"/>
        <label>5</label>
    </ligand>
</feature>
<keyword evidence="1 5" id="KW-0418">Kinase</keyword>
<keyword evidence="1" id="KW-0460">Magnesium</keyword>
<protein>
    <recommendedName>
        <fullName evidence="1">Thiamine-monophosphate kinase</fullName>
        <shortName evidence="1">TMP kinase</shortName>
        <shortName evidence="1">Thiamine-phosphate kinase</shortName>
        <ecNumber evidence="1">2.7.4.16</ecNumber>
    </recommendedName>
</protein>
<keyword evidence="1" id="KW-0067">ATP-binding</keyword>
<dbReference type="HAMAP" id="MF_02128">
    <property type="entry name" value="TMP_kinase"/>
    <property type="match status" value="1"/>
</dbReference>
<evidence type="ECO:0000256" key="1">
    <source>
        <dbReference type="HAMAP-Rule" id="MF_02128"/>
    </source>
</evidence>
<gene>
    <name evidence="1" type="primary">thiL</name>
    <name evidence="5" type="ORF">GCM10022223_08750</name>
</gene>
<keyword evidence="6" id="KW-1185">Reference proteome</keyword>
<keyword evidence="1" id="KW-0479">Metal-binding</keyword>
<dbReference type="InterPro" id="IPR016188">
    <property type="entry name" value="PurM-like_N"/>
</dbReference>
<feature type="binding site" evidence="1">
    <location>
        <position position="295"/>
    </location>
    <ligand>
        <name>substrate</name>
    </ligand>
</feature>
<organism evidence="5 6">
    <name type="scientific">Kineosporia mesophila</name>
    <dbReference type="NCBI Taxonomy" id="566012"/>
    <lineage>
        <taxon>Bacteria</taxon>
        <taxon>Bacillati</taxon>
        <taxon>Actinomycetota</taxon>
        <taxon>Actinomycetes</taxon>
        <taxon>Kineosporiales</taxon>
        <taxon>Kineosporiaceae</taxon>
        <taxon>Kineosporia</taxon>
    </lineage>
</organism>
<feature type="binding site" evidence="1">
    <location>
        <position position="96"/>
    </location>
    <ligand>
        <name>Mg(2+)</name>
        <dbReference type="ChEBI" id="CHEBI:18420"/>
        <label>3</label>
    </ligand>
</feature>
<accession>A0ABP6Z0Q7</accession>
<dbReference type="Gene3D" id="3.90.650.10">
    <property type="entry name" value="PurM-like C-terminal domain"/>
    <property type="match status" value="1"/>
</dbReference>
<comment type="similarity">
    <text evidence="1">Belongs to the thiamine-monophosphate kinase family.</text>
</comment>
<keyword evidence="1" id="KW-0547">Nucleotide-binding</keyword>
<reference evidence="6" key="1">
    <citation type="journal article" date="2019" name="Int. J. Syst. Evol. Microbiol.">
        <title>The Global Catalogue of Microorganisms (GCM) 10K type strain sequencing project: providing services to taxonomists for standard genome sequencing and annotation.</title>
        <authorList>
            <consortium name="The Broad Institute Genomics Platform"/>
            <consortium name="The Broad Institute Genome Sequencing Center for Infectious Disease"/>
            <person name="Wu L."/>
            <person name="Ma J."/>
        </authorList>
    </citation>
    <scope>NUCLEOTIDE SEQUENCE [LARGE SCALE GENOMIC DNA]</scope>
    <source>
        <strain evidence="6">JCM 16902</strain>
    </source>
</reference>
<keyword evidence="1" id="KW-0808">Transferase</keyword>
<feature type="binding site" evidence="1">
    <location>
        <position position="48"/>
    </location>
    <ligand>
        <name>Mg(2+)</name>
        <dbReference type="ChEBI" id="CHEBI:18420"/>
        <label>3</label>
    </ligand>
</feature>
<dbReference type="SUPFAM" id="SSF56042">
    <property type="entry name" value="PurM C-terminal domain-like"/>
    <property type="match status" value="1"/>
</dbReference>
<dbReference type="EMBL" id="BAAAZO010000001">
    <property type="protein sequence ID" value="GAA3595812.1"/>
    <property type="molecule type" value="Genomic_DNA"/>
</dbReference>
<feature type="binding site" evidence="1">
    <location>
        <position position="144"/>
    </location>
    <ligand>
        <name>Mg(2+)</name>
        <dbReference type="ChEBI" id="CHEBI:18420"/>
        <label>1</label>
    </ligand>
</feature>
<feature type="domain" description="PurM-like N-terminal" evidence="3">
    <location>
        <begin position="46"/>
        <end position="160"/>
    </location>
</feature>